<proteinExistence type="predicted"/>
<reference evidence="1" key="1">
    <citation type="submission" date="2015-12" db="EMBL/GenBank/DDBJ databases">
        <title>Update maize B73 reference genome by single molecule sequencing technologies.</title>
        <authorList>
            <consortium name="Maize Genome Sequencing Project"/>
            <person name="Ware D."/>
        </authorList>
    </citation>
    <scope>NUCLEOTIDE SEQUENCE</scope>
    <source>
        <tissue evidence="1">Seedling</tissue>
    </source>
</reference>
<sequence>MPSRSSSSSSSRPTSWPSCAFPSLFLFFVPRVYTVHALSRPDPDFSPLFLLPVGVLDVQAGFREATTPEEDTVTAPIYAIGDPSLASLSVPFSCEPVPSRTFRPSIIQRYPYSLSICFIYTYCILGIV</sequence>
<accession>A0A1D6Q253</accession>
<protein>
    <submittedName>
        <fullName evidence="1">Uncharacterized protein</fullName>
    </submittedName>
</protein>
<dbReference type="IntAct" id="A0A1D6Q253">
    <property type="interactions" value="18"/>
</dbReference>
<dbReference type="EMBL" id="CM000780">
    <property type="protein sequence ID" value="AQK52680.1"/>
    <property type="molecule type" value="Genomic_DNA"/>
</dbReference>
<dbReference type="AlphaFoldDB" id="A0A1D6Q253"/>
<evidence type="ECO:0000313" key="1">
    <source>
        <dbReference type="EMBL" id="AQK52680.1"/>
    </source>
</evidence>
<gene>
    <name evidence="1" type="ORF">ZEAMMB73_Zm00001d050534</name>
</gene>
<organism evidence="1">
    <name type="scientific">Zea mays</name>
    <name type="common">Maize</name>
    <dbReference type="NCBI Taxonomy" id="4577"/>
    <lineage>
        <taxon>Eukaryota</taxon>
        <taxon>Viridiplantae</taxon>
        <taxon>Streptophyta</taxon>
        <taxon>Embryophyta</taxon>
        <taxon>Tracheophyta</taxon>
        <taxon>Spermatophyta</taxon>
        <taxon>Magnoliopsida</taxon>
        <taxon>Liliopsida</taxon>
        <taxon>Poales</taxon>
        <taxon>Poaceae</taxon>
        <taxon>PACMAD clade</taxon>
        <taxon>Panicoideae</taxon>
        <taxon>Andropogonodae</taxon>
        <taxon>Andropogoneae</taxon>
        <taxon>Tripsacinae</taxon>
        <taxon>Zea</taxon>
    </lineage>
</organism>
<dbReference type="InParanoid" id="A0A1D6Q253"/>
<name>A0A1D6Q253_MAIZE</name>